<dbReference type="GO" id="GO:0006465">
    <property type="term" value="P:signal peptide processing"/>
    <property type="evidence" value="ECO:0007669"/>
    <property type="project" value="InterPro"/>
</dbReference>
<dbReference type="RefSeq" id="WP_185886198.1">
    <property type="nucleotide sequence ID" value="NZ_CP060054.1"/>
</dbReference>
<dbReference type="AlphaFoldDB" id="A0A7G6W1A6"/>
<dbReference type="SUPFAM" id="SSF51306">
    <property type="entry name" value="LexA/Signal peptidase"/>
    <property type="match status" value="1"/>
</dbReference>
<geneLocation type="plasmid" evidence="3 4">
    <name>plas2</name>
</geneLocation>
<reference evidence="3 4" key="1">
    <citation type="submission" date="2020-08" db="EMBL/GenBank/DDBJ databases">
        <authorList>
            <person name="Liu G."/>
            <person name="Sun C."/>
        </authorList>
    </citation>
    <scope>NUCLEOTIDE SEQUENCE [LARGE SCALE GENOMIC DNA]</scope>
    <source>
        <strain evidence="3 4">OT19</strain>
        <plasmid evidence="3 4">plas2</plasmid>
    </source>
</reference>
<feature type="compositionally biased region" description="Low complexity" evidence="1">
    <location>
        <begin position="12"/>
        <end position="21"/>
    </location>
</feature>
<evidence type="ECO:0000256" key="1">
    <source>
        <dbReference type="SAM" id="MobiDB-lite"/>
    </source>
</evidence>
<dbReference type="GO" id="GO:0004252">
    <property type="term" value="F:serine-type endopeptidase activity"/>
    <property type="evidence" value="ECO:0007669"/>
    <property type="project" value="InterPro"/>
</dbReference>
<dbReference type="EMBL" id="CP060054">
    <property type="protein sequence ID" value="QNE07771.1"/>
    <property type="molecule type" value="Genomic_DNA"/>
</dbReference>
<evidence type="ECO:0000259" key="2">
    <source>
        <dbReference type="Pfam" id="PF10502"/>
    </source>
</evidence>
<dbReference type="InterPro" id="IPR019533">
    <property type="entry name" value="Peptidase_S26"/>
</dbReference>
<dbReference type="InterPro" id="IPR036286">
    <property type="entry name" value="LexA/Signal_pep-like_sf"/>
</dbReference>
<dbReference type="Gene3D" id="2.10.109.10">
    <property type="entry name" value="Umud Fragment, subunit A"/>
    <property type="match status" value="1"/>
</dbReference>
<dbReference type="Proteomes" id="UP000515297">
    <property type="component" value="Plasmid plas2"/>
</dbReference>
<feature type="region of interest" description="Disordered" evidence="1">
    <location>
        <begin position="1"/>
        <end position="24"/>
    </location>
</feature>
<protein>
    <submittedName>
        <fullName evidence="3">S26 family signal peptidase</fullName>
    </submittedName>
</protein>
<feature type="domain" description="Peptidase S26" evidence="2">
    <location>
        <begin position="37"/>
        <end position="193"/>
    </location>
</feature>
<keyword evidence="3" id="KW-0614">Plasmid</keyword>
<evidence type="ECO:0000313" key="3">
    <source>
        <dbReference type="EMBL" id="QNE07771.1"/>
    </source>
</evidence>
<accession>A0A7G6W1A6</accession>
<sequence length="197" mass="21415">MLKPKLQPVVAGSDGSLGPSLGDRHEAAAGRRSRLLRQWASVALLGVLWAGYNSLSAWQDSHAFMVNASESLPNWAFFVTDNKAPAKGQYVFFAPPQGEIVERHFGPDQGPFGKQVIGMPGSVVEHRGEWVYVDGVRTAHMKPRTRFGEELHPGPTGVVPDNCYYVGTPHPDGFDSRYAEIGFACRKAILGTGTPIL</sequence>
<dbReference type="Pfam" id="PF10502">
    <property type="entry name" value="Peptidase_S26"/>
    <property type="match status" value="1"/>
</dbReference>
<gene>
    <name evidence="3" type="ORF">H4O24_19695</name>
</gene>
<evidence type="ECO:0000313" key="4">
    <source>
        <dbReference type="Proteomes" id="UP000515297"/>
    </source>
</evidence>
<organism evidence="3 4">
    <name type="scientific">Croceicoccus marinus</name>
    <dbReference type="NCBI Taxonomy" id="450378"/>
    <lineage>
        <taxon>Bacteria</taxon>
        <taxon>Pseudomonadati</taxon>
        <taxon>Pseudomonadota</taxon>
        <taxon>Alphaproteobacteria</taxon>
        <taxon>Sphingomonadales</taxon>
        <taxon>Erythrobacteraceae</taxon>
        <taxon>Croceicoccus</taxon>
    </lineage>
</organism>
<proteinExistence type="predicted"/>
<name>A0A7G6W1A6_9SPHN</name>